<organism evidence="1 2">
    <name type="scientific">Vermiconidia calcicola</name>
    <dbReference type="NCBI Taxonomy" id="1690605"/>
    <lineage>
        <taxon>Eukaryota</taxon>
        <taxon>Fungi</taxon>
        <taxon>Dikarya</taxon>
        <taxon>Ascomycota</taxon>
        <taxon>Pezizomycotina</taxon>
        <taxon>Dothideomycetes</taxon>
        <taxon>Dothideomycetidae</taxon>
        <taxon>Mycosphaerellales</taxon>
        <taxon>Extremaceae</taxon>
        <taxon>Vermiconidia</taxon>
    </lineage>
</organism>
<evidence type="ECO:0000313" key="2">
    <source>
        <dbReference type="Proteomes" id="UP001281147"/>
    </source>
</evidence>
<comment type="caution">
    <text evidence="1">The sequence shown here is derived from an EMBL/GenBank/DDBJ whole genome shotgun (WGS) entry which is preliminary data.</text>
</comment>
<keyword evidence="2" id="KW-1185">Reference proteome</keyword>
<sequence length="597" mass="66183">MAFADLFADLKWLRQWSAAFEEAHVNLFDNDALSDAQKAAYKPQLDFINREFEAGWVHRFGERIKTTGQRGVRQGPNKTGKSRDNGAKPGNFGGMTSSSAADEEETPDREVGRAHLMARYNSVWGSTMEYPGEGFEPETEEAEQVREARFSVKEPSSQGPDKQMQPLAEDSDGERLDISGTTAAAATNVGQINEDYDSDEIVVVHRKPSSKQSRPNKAASKQLRFKKPLPDSAAPALSLKREAQEEVENAGGASKRPKRQSKAPLRLIETTSTPAAVETRDSPSDNEADEGKLRELATPVPSSTSAKGKKKTTPKRRCKCHPPLPPHRPFGYMLYRNEKLKELVAANPNVSSQILQGRIPWKKETEQVRQQWNDRGAVEAAEHDRLYPEYDRDTVAADKKKYEYVGWDGCVCKTRAIGDARPFYPSAATANRHVERRKYRPAKRDLAGQSSHRFDPATPPDEHRIGSTGSSDTFPKTISEDDELAWTLIVATLHDSSFVLQRSDPAPSRVSTPALSPHRDHLFTGIHSTTSPYCSVPYSTTDSDFGRSAFRQRIHLVSVGFVSKQASKQHNSLRSYSAAALQYIEHGCSASAAAESI</sequence>
<protein>
    <submittedName>
        <fullName evidence="1">Uncharacterized protein</fullName>
    </submittedName>
</protein>
<dbReference type="EMBL" id="JAUTXU010000018">
    <property type="protein sequence ID" value="KAK3721351.1"/>
    <property type="molecule type" value="Genomic_DNA"/>
</dbReference>
<reference evidence="1" key="1">
    <citation type="submission" date="2023-07" db="EMBL/GenBank/DDBJ databases">
        <title>Black Yeasts Isolated from many extreme environments.</title>
        <authorList>
            <person name="Coleine C."/>
            <person name="Stajich J.E."/>
            <person name="Selbmann L."/>
        </authorList>
    </citation>
    <scope>NUCLEOTIDE SEQUENCE</scope>
    <source>
        <strain evidence="1">CCFEE 5714</strain>
    </source>
</reference>
<dbReference type="Proteomes" id="UP001281147">
    <property type="component" value="Unassembled WGS sequence"/>
</dbReference>
<evidence type="ECO:0000313" key="1">
    <source>
        <dbReference type="EMBL" id="KAK3721351.1"/>
    </source>
</evidence>
<proteinExistence type="predicted"/>
<accession>A0ACC3NR60</accession>
<gene>
    <name evidence="1" type="ORF">LTR37_003227</name>
</gene>
<name>A0ACC3NR60_9PEZI</name>